<evidence type="ECO:0000256" key="1">
    <source>
        <dbReference type="ARBA" id="ARBA00010457"/>
    </source>
</evidence>
<keyword evidence="2" id="KW-0732">Signal</keyword>
<dbReference type="Pfam" id="PF00080">
    <property type="entry name" value="Sod_Cu"/>
    <property type="match status" value="1"/>
</dbReference>
<dbReference type="Proteomes" id="UP000238730">
    <property type="component" value="Unassembled WGS sequence"/>
</dbReference>
<dbReference type="InterPro" id="IPR018152">
    <property type="entry name" value="SOD_Cu/Zn_BS"/>
</dbReference>
<dbReference type="Gene3D" id="2.60.40.200">
    <property type="entry name" value="Superoxide dismutase, copper/zinc binding domain"/>
    <property type="match status" value="1"/>
</dbReference>
<comment type="similarity">
    <text evidence="1">Belongs to the Cu-Zn superoxide dismutase family.</text>
</comment>
<comment type="caution">
    <text evidence="4">The sequence shown here is derived from an EMBL/GenBank/DDBJ whole genome shotgun (WGS) entry which is preliminary data.</text>
</comment>
<evidence type="ECO:0000259" key="3">
    <source>
        <dbReference type="Pfam" id="PF00080"/>
    </source>
</evidence>
<dbReference type="EMBL" id="MSCJ01000003">
    <property type="protein sequence ID" value="PQJ61678.1"/>
    <property type="molecule type" value="Genomic_DNA"/>
</dbReference>
<gene>
    <name evidence="4" type="ORF">BTO08_15390</name>
</gene>
<dbReference type="RefSeq" id="WP_105061563.1">
    <property type="nucleotide sequence ID" value="NZ_MSCJ01000003.1"/>
</dbReference>
<evidence type="ECO:0000313" key="4">
    <source>
        <dbReference type="EMBL" id="PQJ61678.1"/>
    </source>
</evidence>
<feature type="signal peptide" evidence="2">
    <location>
        <begin position="1"/>
        <end position="20"/>
    </location>
</feature>
<accession>A0A2S7VHX0</accession>
<dbReference type="GO" id="GO:0006801">
    <property type="term" value="P:superoxide metabolic process"/>
    <property type="evidence" value="ECO:0007669"/>
    <property type="project" value="InterPro"/>
</dbReference>
<name>A0A2S7VHX0_PHOAN</name>
<dbReference type="OrthoDB" id="5431326at2"/>
<feature type="chain" id="PRO_5015647924" evidence="2">
    <location>
        <begin position="21"/>
        <end position="172"/>
    </location>
</feature>
<dbReference type="SUPFAM" id="SSF49329">
    <property type="entry name" value="Cu,Zn superoxide dismutase-like"/>
    <property type="match status" value="1"/>
</dbReference>
<dbReference type="PROSITE" id="PS00087">
    <property type="entry name" value="SOD_CU_ZN_1"/>
    <property type="match status" value="1"/>
</dbReference>
<evidence type="ECO:0000256" key="2">
    <source>
        <dbReference type="SAM" id="SignalP"/>
    </source>
</evidence>
<dbReference type="InterPro" id="IPR024134">
    <property type="entry name" value="SOD_Cu/Zn_/chaperone"/>
</dbReference>
<sequence length="172" mass="18565">MKKLLLSTIVSLLFTSPLNAQSLTVNMIDLKSNNSVGTITISQNKYSTVFTPNLHHLSPGIHAFHVHENGSCDSTETNGKTILGGATGKHYDPDNTNKHGYPWTDDNHRGDLPSLYADAHGHVTTPVLAPRLTIDELKNRSIMLHEGGDNHADHPMPHGGGGMRMLCGVISG</sequence>
<feature type="domain" description="Superoxide dismutase copper/zinc binding" evidence="3">
    <location>
        <begin position="37"/>
        <end position="170"/>
    </location>
</feature>
<protein>
    <submittedName>
        <fullName evidence="4">Superoxide dismutase</fullName>
    </submittedName>
</protein>
<dbReference type="InterPro" id="IPR001424">
    <property type="entry name" value="SOD_Cu_Zn_dom"/>
</dbReference>
<dbReference type="CDD" id="cd00305">
    <property type="entry name" value="Cu-Zn_Superoxide_Dismutase"/>
    <property type="match status" value="1"/>
</dbReference>
<proteinExistence type="inferred from homology"/>
<dbReference type="PANTHER" id="PTHR10003">
    <property type="entry name" value="SUPEROXIDE DISMUTASE CU-ZN -RELATED"/>
    <property type="match status" value="1"/>
</dbReference>
<dbReference type="InterPro" id="IPR036423">
    <property type="entry name" value="SOD-like_Cu/Zn_dom_sf"/>
</dbReference>
<evidence type="ECO:0000313" key="5">
    <source>
        <dbReference type="Proteomes" id="UP000238730"/>
    </source>
</evidence>
<dbReference type="GO" id="GO:0005507">
    <property type="term" value="F:copper ion binding"/>
    <property type="evidence" value="ECO:0007669"/>
    <property type="project" value="InterPro"/>
</dbReference>
<dbReference type="AlphaFoldDB" id="A0A2S7VHX0"/>
<reference evidence="4 5" key="1">
    <citation type="submission" date="2016-12" db="EMBL/GenBank/DDBJ databases">
        <title>Diversity of luminous bacteria.</title>
        <authorList>
            <person name="Yoshizawa S."/>
            <person name="Kogure K."/>
        </authorList>
    </citation>
    <scope>NUCLEOTIDE SEQUENCE [LARGE SCALE GENOMIC DNA]</scope>
    <source>
        <strain evidence="4 5">LC1-200</strain>
    </source>
</reference>
<organism evidence="4 5">
    <name type="scientific">Photobacterium angustum</name>
    <dbReference type="NCBI Taxonomy" id="661"/>
    <lineage>
        <taxon>Bacteria</taxon>
        <taxon>Pseudomonadati</taxon>
        <taxon>Pseudomonadota</taxon>
        <taxon>Gammaproteobacteria</taxon>
        <taxon>Vibrionales</taxon>
        <taxon>Vibrionaceae</taxon>
        <taxon>Photobacterium</taxon>
    </lineage>
</organism>